<protein>
    <submittedName>
        <fullName evidence="3">Uncharacterized protein</fullName>
    </submittedName>
</protein>
<name>A0A7W7GPK2_9MICC</name>
<keyword evidence="2" id="KW-0472">Membrane</keyword>
<evidence type="ECO:0000256" key="2">
    <source>
        <dbReference type="SAM" id="Phobius"/>
    </source>
</evidence>
<accession>A0A7W7GPK2</accession>
<evidence type="ECO:0000313" key="4">
    <source>
        <dbReference type="Proteomes" id="UP000540191"/>
    </source>
</evidence>
<sequence>MQTHHPALRTVPVRGAGRLARGWAGAVLATGLAAASHSAAAPAGHAVPPAVWLWAIALAAPLCTVLAGHMFSLWRVVAGVVGSQLLFHLLYSMAGGPVAPEHLPSGDHAEHLGHASGQLSSFAAHAHGGHGQAGVGMLLAHLSAAVVTVALIRHGERLVAAVAGRVLDACVAVMLLRWRPAPVRLRLRVVAARPTPLRAQTWTCAASERGPPAHARPPRARLTTPA</sequence>
<dbReference type="AlphaFoldDB" id="A0A7W7GPK2"/>
<evidence type="ECO:0000313" key="3">
    <source>
        <dbReference type="EMBL" id="MBB4735925.1"/>
    </source>
</evidence>
<keyword evidence="2" id="KW-1133">Transmembrane helix</keyword>
<feature type="region of interest" description="Disordered" evidence="1">
    <location>
        <begin position="207"/>
        <end position="226"/>
    </location>
</feature>
<evidence type="ECO:0000256" key="1">
    <source>
        <dbReference type="SAM" id="MobiDB-lite"/>
    </source>
</evidence>
<feature type="transmembrane region" description="Helical" evidence="2">
    <location>
        <begin position="50"/>
        <end position="74"/>
    </location>
</feature>
<feature type="transmembrane region" description="Helical" evidence="2">
    <location>
        <begin position="133"/>
        <end position="152"/>
    </location>
</feature>
<keyword evidence="4" id="KW-1185">Reference proteome</keyword>
<dbReference type="RefSeq" id="WP_158496423.1">
    <property type="nucleotide sequence ID" value="NZ_JACHNA010000001.1"/>
</dbReference>
<organism evidence="3 4">
    <name type="scientific">Micrococcus cohnii</name>
    <dbReference type="NCBI Taxonomy" id="993416"/>
    <lineage>
        <taxon>Bacteria</taxon>
        <taxon>Bacillati</taxon>
        <taxon>Actinomycetota</taxon>
        <taxon>Actinomycetes</taxon>
        <taxon>Micrococcales</taxon>
        <taxon>Micrococcaceae</taxon>
        <taxon>Micrococcus</taxon>
    </lineage>
</organism>
<comment type="caution">
    <text evidence="3">The sequence shown here is derived from an EMBL/GenBank/DDBJ whole genome shotgun (WGS) entry which is preliminary data.</text>
</comment>
<dbReference type="Proteomes" id="UP000540191">
    <property type="component" value="Unassembled WGS sequence"/>
</dbReference>
<proteinExistence type="predicted"/>
<reference evidence="3 4" key="1">
    <citation type="submission" date="2020-08" db="EMBL/GenBank/DDBJ databases">
        <title>Sequencing the genomes of 1000 actinobacteria strains.</title>
        <authorList>
            <person name="Klenk H.-P."/>
        </authorList>
    </citation>
    <scope>NUCLEOTIDE SEQUENCE [LARGE SCALE GENOMIC DNA]</scope>
    <source>
        <strain evidence="3 4">DSM 23974</strain>
    </source>
</reference>
<gene>
    <name evidence="3" type="ORF">HDA30_001433</name>
</gene>
<dbReference type="EMBL" id="JACHNA010000001">
    <property type="protein sequence ID" value="MBB4735925.1"/>
    <property type="molecule type" value="Genomic_DNA"/>
</dbReference>
<keyword evidence="2" id="KW-0812">Transmembrane</keyword>